<accession>A0A1E7YNQ4</accession>
<dbReference type="EMBL" id="LZYE01000135">
    <property type="protein sequence ID" value="OFC36748.1"/>
    <property type="molecule type" value="Genomic_DNA"/>
</dbReference>
<dbReference type="AlphaFoldDB" id="A0A1E7YNQ4"/>
<dbReference type="InterPro" id="IPR036320">
    <property type="entry name" value="Glycosyl_Trfase_fam3_N_dom_sf"/>
</dbReference>
<feature type="non-terminal residue" evidence="4">
    <location>
        <position position="302"/>
    </location>
</feature>
<keyword evidence="2" id="KW-0808">Transferase</keyword>
<organism evidence="4 5">
    <name type="scientific">Acidithiobacillus caldus</name>
    <dbReference type="NCBI Taxonomy" id="33059"/>
    <lineage>
        <taxon>Bacteria</taxon>
        <taxon>Pseudomonadati</taxon>
        <taxon>Pseudomonadota</taxon>
        <taxon>Acidithiobacillia</taxon>
        <taxon>Acidithiobacillales</taxon>
        <taxon>Acidithiobacillaceae</taxon>
        <taxon>Acidithiobacillus</taxon>
    </lineage>
</organism>
<protein>
    <recommendedName>
        <fullName evidence="3">Glycosyl transferase family 3 N-terminal domain-containing protein</fullName>
    </recommendedName>
</protein>
<dbReference type="SUPFAM" id="SSF52418">
    <property type="entry name" value="Nucleoside phosphorylase/phosphoribosyltransferase catalytic domain"/>
    <property type="match status" value="1"/>
</dbReference>
<evidence type="ECO:0000259" key="3">
    <source>
        <dbReference type="Pfam" id="PF02885"/>
    </source>
</evidence>
<dbReference type="SUPFAM" id="SSF47648">
    <property type="entry name" value="Nucleoside phosphorylase/phosphoribosyltransferase N-terminal domain"/>
    <property type="match status" value="1"/>
</dbReference>
<dbReference type="InterPro" id="IPR017459">
    <property type="entry name" value="Glycosyl_Trfase_fam3_N_dom"/>
</dbReference>
<dbReference type="InterPro" id="IPR005940">
    <property type="entry name" value="Anthranilate_Pribosyl_Tfrase"/>
</dbReference>
<sequence>MTNWKSYLSRVARGRDHAEDLSREEAEALFIAWLDGALPEHVAGAFWVAYRIKGESLEELQGFHDALRSHFDLLSKPGRVLPVVFASYNGTKRRANLLPVLALALTRCGVPVVIHGPDLPTVSTASSPDPIAENTVYTAQILQRLGLASASSLAEADTLLRLQGLVYLPLSAWLPGLQRIFALRGSLGIRSSVHTLVKILHPFAPREAVVCAAVTHPRYLQRLQEFFLQTEILALCFRATEGEPFANPQRCPDLFTCQHGSARLLLAKDEMPVSRLVDLPENTVSATSAFTLGVLKGQYPLP</sequence>
<evidence type="ECO:0000313" key="4">
    <source>
        <dbReference type="EMBL" id="OFC36748.1"/>
    </source>
</evidence>
<dbReference type="NCBIfam" id="NF006005">
    <property type="entry name" value="PRK08136.1"/>
    <property type="match status" value="1"/>
</dbReference>
<keyword evidence="1" id="KW-0328">Glycosyltransferase</keyword>
<dbReference type="PANTHER" id="PTHR43285:SF4">
    <property type="entry name" value="TRANSFERASE"/>
    <property type="match status" value="1"/>
</dbReference>
<gene>
    <name evidence="4" type="ORF">BAE27_05460</name>
</gene>
<evidence type="ECO:0000256" key="2">
    <source>
        <dbReference type="ARBA" id="ARBA00022679"/>
    </source>
</evidence>
<dbReference type="PANTHER" id="PTHR43285">
    <property type="entry name" value="ANTHRANILATE PHOSPHORIBOSYLTRANSFERASE"/>
    <property type="match status" value="1"/>
</dbReference>
<dbReference type="GO" id="GO:0000162">
    <property type="term" value="P:L-tryptophan biosynthetic process"/>
    <property type="evidence" value="ECO:0007669"/>
    <property type="project" value="InterPro"/>
</dbReference>
<evidence type="ECO:0000313" key="5">
    <source>
        <dbReference type="Proteomes" id="UP000175616"/>
    </source>
</evidence>
<proteinExistence type="predicted"/>
<dbReference type="Pfam" id="PF02885">
    <property type="entry name" value="Glycos_trans_3N"/>
    <property type="match status" value="1"/>
</dbReference>
<comment type="caution">
    <text evidence="4">The sequence shown here is derived from an EMBL/GenBank/DDBJ whole genome shotgun (WGS) entry which is preliminary data.</text>
</comment>
<evidence type="ECO:0000256" key="1">
    <source>
        <dbReference type="ARBA" id="ARBA00022676"/>
    </source>
</evidence>
<dbReference type="GO" id="GO:0004048">
    <property type="term" value="F:anthranilate phosphoribosyltransferase activity"/>
    <property type="evidence" value="ECO:0007669"/>
    <property type="project" value="InterPro"/>
</dbReference>
<dbReference type="Proteomes" id="UP000175616">
    <property type="component" value="Unassembled WGS sequence"/>
</dbReference>
<name>A0A1E7YNQ4_9PROT</name>
<dbReference type="InterPro" id="IPR035902">
    <property type="entry name" value="Nuc_phospho_transferase"/>
</dbReference>
<dbReference type="Gene3D" id="1.20.970.10">
    <property type="entry name" value="Transferase, Pyrimidine Nucleoside Phosphorylase, Chain C"/>
    <property type="match status" value="1"/>
</dbReference>
<dbReference type="GO" id="GO:0005829">
    <property type="term" value="C:cytosol"/>
    <property type="evidence" value="ECO:0007669"/>
    <property type="project" value="TreeGrafter"/>
</dbReference>
<dbReference type="RefSeq" id="WP_070122035.1">
    <property type="nucleotide sequence ID" value="NZ_LZYE01000135.1"/>
</dbReference>
<dbReference type="Gene3D" id="3.40.1030.10">
    <property type="entry name" value="Nucleoside phosphorylase/phosphoribosyltransferase catalytic domain"/>
    <property type="match status" value="1"/>
</dbReference>
<reference evidence="4 5" key="1">
    <citation type="submission" date="2016-06" db="EMBL/GenBank/DDBJ databases">
        <title>Gene turnover analysis identifies the evolutionary adaptation of the extremophile Acidithiobacillus caldus.</title>
        <authorList>
            <person name="Zhang X."/>
        </authorList>
    </citation>
    <scope>NUCLEOTIDE SEQUENCE [LARGE SCALE GENOMIC DNA]</scope>
    <source>
        <strain evidence="4 5">DX</strain>
    </source>
</reference>
<feature type="domain" description="Glycosyl transferase family 3 N-terminal" evidence="3">
    <location>
        <begin position="5"/>
        <end position="70"/>
    </location>
</feature>